<gene>
    <name evidence="2" type="ORF">GGQ83_002583</name>
</gene>
<organism evidence="2 3">
    <name type="scientific">Roseococcus suduntuyensis</name>
    <dbReference type="NCBI Taxonomy" id="455361"/>
    <lineage>
        <taxon>Bacteria</taxon>
        <taxon>Pseudomonadati</taxon>
        <taxon>Pseudomonadota</taxon>
        <taxon>Alphaproteobacteria</taxon>
        <taxon>Acetobacterales</taxon>
        <taxon>Roseomonadaceae</taxon>
        <taxon>Roseococcus</taxon>
    </lineage>
</organism>
<proteinExistence type="predicted"/>
<dbReference type="PANTHER" id="PTHR34846">
    <property type="entry name" value="4-CARBOXYMUCONOLACTONE DECARBOXYLASE FAMILY PROTEIN (AFU_ORTHOLOGUE AFUA_6G11590)"/>
    <property type="match status" value="1"/>
</dbReference>
<dbReference type="GO" id="GO:0051920">
    <property type="term" value="F:peroxiredoxin activity"/>
    <property type="evidence" value="ECO:0007669"/>
    <property type="project" value="InterPro"/>
</dbReference>
<evidence type="ECO:0000313" key="3">
    <source>
        <dbReference type="Proteomes" id="UP000553193"/>
    </source>
</evidence>
<dbReference type="Gene3D" id="1.20.1290.10">
    <property type="entry name" value="AhpD-like"/>
    <property type="match status" value="1"/>
</dbReference>
<keyword evidence="3" id="KW-1185">Reference proteome</keyword>
<dbReference type="GO" id="GO:0047575">
    <property type="term" value="F:4-carboxymuconolactone decarboxylase activity"/>
    <property type="evidence" value="ECO:0007669"/>
    <property type="project" value="UniProtKB-EC"/>
</dbReference>
<dbReference type="EMBL" id="JACIDJ010000004">
    <property type="protein sequence ID" value="MBB3899135.1"/>
    <property type="molecule type" value="Genomic_DNA"/>
</dbReference>
<dbReference type="RefSeq" id="WP_184384628.1">
    <property type="nucleotide sequence ID" value="NZ_JACIDJ010000004.1"/>
</dbReference>
<protein>
    <submittedName>
        <fullName evidence="2">4-carboxymuconolactone decarboxylase</fullName>
        <ecNumber evidence="2">4.1.1.44</ecNumber>
    </submittedName>
</protein>
<sequence>MTRFTPLTEATMTTRQREVAASIGSGARSGVKGPFPAWLHSPEMAERLQQVGRFMRWESSLPPRLSELAILVTARRWRARFEWFAHHKMAMDGGLSPAIAEDVRLGRTPSNMAEDEAAVFRFVSEVQATGDVSDEAFEEARRLFGEKGCAELLGITGYYTAVSFTLNVDRVALPEGVPDPFPD</sequence>
<evidence type="ECO:0000259" key="1">
    <source>
        <dbReference type="Pfam" id="PF02627"/>
    </source>
</evidence>
<keyword evidence="2" id="KW-0456">Lyase</keyword>
<dbReference type="Proteomes" id="UP000553193">
    <property type="component" value="Unassembled WGS sequence"/>
</dbReference>
<comment type="caution">
    <text evidence="2">The sequence shown here is derived from an EMBL/GenBank/DDBJ whole genome shotgun (WGS) entry which is preliminary data.</text>
</comment>
<dbReference type="SUPFAM" id="SSF69118">
    <property type="entry name" value="AhpD-like"/>
    <property type="match status" value="1"/>
</dbReference>
<reference evidence="2 3" key="1">
    <citation type="submission" date="2020-08" db="EMBL/GenBank/DDBJ databases">
        <title>Genomic Encyclopedia of Type Strains, Phase IV (KMG-IV): sequencing the most valuable type-strain genomes for metagenomic binning, comparative biology and taxonomic classification.</title>
        <authorList>
            <person name="Goeker M."/>
        </authorList>
    </citation>
    <scope>NUCLEOTIDE SEQUENCE [LARGE SCALE GENOMIC DNA]</scope>
    <source>
        <strain evidence="2 3">DSM 19979</strain>
    </source>
</reference>
<dbReference type="EC" id="4.1.1.44" evidence="2"/>
<dbReference type="PANTHER" id="PTHR34846:SF11">
    <property type="entry name" value="4-CARBOXYMUCONOLACTONE DECARBOXYLASE FAMILY PROTEIN (AFU_ORTHOLOGUE AFUA_6G11590)"/>
    <property type="match status" value="1"/>
</dbReference>
<dbReference type="InterPro" id="IPR003779">
    <property type="entry name" value="CMD-like"/>
</dbReference>
<feature type="domain" description="Carboxymuconolactone decarboxylase-like" evidence="1">
    <location>
        <begin position="42"/>
        <end position="122"/>
    </location>
</feature>
<dbReference type="Pfam" id="PF02627">
    <property type="entry name" value="CMD"/>
    <property type="match status" value="1"/>
</dbReference>
<accession>A0A840AGC9</accession>
<name>A0A840AGC9_9PROT</name>
<dbReference type="InterPro" id="IPR029032">
    <property type="entry name" value="AhpD-like"/>
</dbReference>
<evidence type="ECO:0000313" key="2">
    <source>
        <dbReference type="EMBL" id="MBB3899135.1"/>
    </source>
</evidence>
<dbReference type="AlphaFoldDB" id="A0A840AGC9"/>